<dbReference type="PANTHER" id="PTHR42928">
    <property type="entry name" value="TRICARBOXYLATE-BINDING PROTEIN"/>
    <property type="match status" value="1"/>
</dbReference>
<comment type="similarity">
    <text evidence="1">Belongs to the UPF0065 (bug) family.</text>
</comment>
<dbReference type="PANTHER" id="PTHR42928:SF5">
    <property type="entry name" value="BLR1237 PROTEIN"/>
    <property type="match status" value="1"/>
</dbReference>
<organism evidence="3 4">
    <name type="scientific">Pigmentiphaga humi</name>
    <dbReference type="NCBI Taxonomy" id="2478468"/>
    <lineage>
        <taxon>Bacteria</taxon>
        <taxon>Pseudomonadati</taxon>
        <taxon>Pseudomonadota</taxon>
        <taxon>Betaproteobacteria</taxon>
        <taxon>Burkholderiales</taxon>
        <taxon>Alcaligenaceae</taxon>
        <taxon>Pigmentiphaga</taxon>
    </lineage>
</organism>
<dbReference type="EMBL" id="UWPJ01000014">
    <property type="protein sequence ID" value="VCU69532.1"/>
    <property type="molecule type" value="Genomic_DNA"/>
</dbReference>
<dbReference type="InterPro" id="IPR042100">
    <property type="entry name" value="Bug_dom1"/>
</dbReference>
<dbReference type="PROSITE" id="PS51257">
    <property type="entry name" value="PROKAR_LIPOPROTEIN"/>
    <property type="match status" value="1"/>
</dbReference>
<dbReference type="RefSeq" id="WP_124078970.1">
    <property type="nucleotide sequence ID" value="NZ_UWPJ01000014.1"/>
</dbReference>
<keyword evidence="4" id="KW-1185">Reference proteome</keyword>
<evidence type="ECO:0000313" key="4">
    <source>
        <dbReference type="Proteomes" id="UP000277294"/>
    </source>
</evidence>
<dbReference type="Proteomes" id="UP000277294">
    <property type="component" value="Unassembled WGS sequence"/>
</dbReference>
<dbReference type="Gene3D" id="3.40.190.10">
    <property type="entry name" value="Periplasmic binding protein-like II"/>
    <property type="match status" value="1"/>
</dbReference>
<dbReference type="PIRSF" id="PIRSF017082">
    <property type="entry name" value="YflP"/>
    <property type="match status" value="1"/>
</dbReference>
<feature type="signal peptide" evidence="2">
    <location>
        <begin position="1"/>
        <end position="25"/>
    </location>
</feature>
<evidence type="ECO:0000256" key="2">
    <source>
        <dbReference type="SAM" id="SignalP"/>
    </source>
</evidence>
<dbReference type="Pfam" id="PF03401">
    <property type="entry name" value="TctC"/>
    <property type="match status" value="1"/>
</dbReference>
<dbReference type="AlphaFoldDB" id="A0A3P4B0F0"/>
<proteinExistence type="inferred from homology"/>
<dbReference type="OrthoDB" id="8676428at2"/>
<evidence type="ECO:0000256" key="1">
    <source>
        <dbReference type="ARBA" id="ARBA00006987"/>
    </source>
</evidence>
<evidence type="ECO:0000313" key="3">
    <source>
        <dbReference type="EMBL" id="VCU69532.1"/>
    </source>
</evidence>
<dbReference type="InterPro" id="IPR005064">
    <property type="entry name" value="BUG"/>
</dbReference>
<name>A0A3P4B0F0_9BURK</name>
<dbReference type="SUPFAM" id="SSF53850">
    <property type="entry name" value="Periplasmic binding protein-like II"/>
    <property type="match status" value="1"/>
</dbReference>
<protein>
    <submittedName>
        <fullName evidence="3">Tripartite tricarboxylate transporter family receptor</fullName>
    </submittedName>
</protein>
<dbReference type="Gene3D" id="3.40.190.150">
    <property type="entry name" value="Bordetella uptake gene, domain 1"/>
    <property type="match status" value="1"/>
</dbReference>
<feature type="chain" id="PRO_5017991015" evidence="2">
    <location>
        <begin position="26"/>
        <end position="326"/>
    </location>
</feature>
<sequence length="326" mass="34012">MKQVSTFVPAVAAACLAACSIGAQAEEAAAYPQRTIKIVVPYSPGTSADNIARRAAEYLSRSLGQNVYVENRSGASGVVGTSYAANAAPDGYTLMAGPTTLVITPAFRATPYDPVKSFTPIGQIAESAQVIVTGAATPAGTFPELVSYLKAQGDGASYASPGIASTAHLYSTVLQNIVGTKMRHIPAGSLNSAIMDIVQGSVSMMIAPIEAARPFIASGKLKAIAQTGASRSPLLPETPTLAEQGYRDYQLAVWIGLYAPKGTPAGIVDRINRELRAGFGTEAIRAELANTGFTVALGSPEDLGTLTRTEFDRWRQVIKSEGISPE</sequence>
<reference evidence="3 4" key="1">
    <citation type="submission" date="2018-10" db="EMBL/GenBank/DDBJ databases">
        <authorList>
            <person name="Criscuolo A."/>
        </authorList>
    </citation>
    <scope>NUCLEOTIDE SEQUENCE [LARGE SCALE GENOMIC DNA]</scope>
    <source>
        <strain evidence="3">DnA1</strain>
    </source>
</reference>
<gene>
    <name evidence="3" type="ORF">PIGHUM_01595</name>
</gene>
<accession>A0A3P4B0F0</accession>
<keyword evidence="2" id="KW-0732">Signal</keyword>
<keyword evidence="3" id="KW-0675">Receptor</keyword>